<name>A0A5J9WK72_9POAL</name>
<dbReference type="EMBL" id="RWGY01000004">
    <property type="protein sequence ID" value="TVU48471.1"/>
    <property type="molecule type" value="Genomic_DNA"/>
</dbReference>
<feature type="region of interest" description="Disordered" evidence="1">
    <location>
        <begin position="28"/>
        <end position="97"/>
    </location>
</feature>
<gene>
    <name evidence="2" type="ORF">EJB05_08109</name>
</gene>
<accession>A0A5J9WK72</accession>
<keyword evidence="3" id="KW-1185">Reference proteome</keyword>
<feature type="compositionally biased region" description="Basic and acidic residues" evidence="1">
    <location>
        <begin position="62"/>
        <end position="73"/>
    </location>
</feature>
<proteinExistence type="predicted"/>
<evidence type="ECO:0000313" key="2">
    <source>
        <dbReference type="EMBL" id="TVU48471.1"/>
    </source>
</evidence>
<evidence type="ECO:0000313" key="3">
    <source>
        <dbReference type="Proteomes" id="UP000324897"/>
    </source>
</evidence>
<organism evidence="2 3">
    <name type="scientific">Eragrostis curvula</name>
    <name type="common">weeping love grass</name>
    <dbReference type="NCBI Taxonomy" id="38414"/>
    <lineage>
        <taxon>Eukaryota</taxon>
        <taxon>Viridiplantae</taxon>
        <taxon>Streptophyta</taxon>
        <taxon>Embryophyta</taxon>
        <taxon>Tracheophyta</taxon>
        <taxon>Spermatophyta</taxon>
        <taxon>Magnoliopsida</taxon>
        <taxon>Liliopsida</taxon>
        <taxon>Poales</taxon>
        <taxon>Poaceae</taxon>
        <taxon>PACMAD clade</taxon>
        <taxon>Chloridoideae</taxon>
        <taxon>Eragrostideae</taxon>
        <taxon>Eragrostidinae</taxon>
        <taxon>Eragrostis</taxon>
    </lineage>
</organism>
<reference evidence="2 3" key="1">
    <citation type="journal article" date="2019" name="Sci. Rep.">
        <title>A high-quality genome of Eragrostis curvula grass provides insights into Poaceae evolution and supports new strategies to enhance forage quality.</title>
        <authorList>
            <person name="Carballo J."/>
            <person name="Santos B.A.C.M."/>
            <person name="Zappacosta D."/>
            <person name="Garbus I."/>
            <person name="Selva J.P."/>
            <person name="Gallo C.A."/>
            <person name="Diaz A."/>
            <person name="Albertini E."/>
            <person name="Caccamo M."/>
            <person name="Echenique V."/>
        </authorList>
    </citation>
    <scope>NUCLEOTIDE SEQUENCE [LARGE SCALE GENOMIC DNA]</scope>
    <source>
        <strain evidence="3">cv. Victoria</strain>
        <tissue evidence="2">Leaf</tissue>
    </source>
</reference>
<evidence type="ECO:0000256" key="1">
    <source>
        <dbReference type="SAM" id="MobiDB-lite"/>
    </source>
</evidence>
<dbReference type="Proteomes" id="UP000324897">
    <property type="component" value="Chromosome 5"/>
</dbReference>
<dbReference type="AlphaFoldDB" id="A0A5J9WK72"/>
<dbReference type="Gramene" id="TVU48471">
    <property type="protein sequence ID" value="TVU48471"/>
    <property type="gene ID" value="EJB05_08109"/>
</dbReference>
<feature type="non-terminal residue" evidence="2">
    <location>
        <position position="1"/>
    </location>
</feature>
<protein>
    <submittedName>
        <fullName evidence="2">Uncharacterized protein</fullName>
    </submittedName>
</protein>
<feature type="compositionally biased region" description="Basic and acidic residues" evidence="1">
    <location>
        <begin position="29"/>
        <end position="47"/>
    </location>
</feature>
<sequence length="140" mass="14953">HAVPVSLRELVQQRRAGAVLVNVRHGQIGRREDEGHDTAGIGDHDDVAVSPDAAREGEEEGERSLGRVREERGSSSGSGGMKKRSMEKATSSTLRSASRPISIGNSFYTCCVTNGMERTTPVPLSAAEGLRRSVLVLLVS</sequence>
<comment type="caution">
    <text evidence="2">The sequence shown here is derived from an EMBL/GenBank/DDBJ whole genome shotgun (WGS) entry which is preliminary data.</text>
</comment>